<accession>A0A537LFM7</accession>
<feature type="non-terminal residue" evidence="2">
    <location>
        <position position="1"/>
    </location>
</feature>
<name>A0A537LFM7_9BACT</name>
<dbReference type="Proteomes" id="UP000315217">
    <property type="component" value="Unassembled WGS sequence"/>
</dbReference>
<evidence type="ECO:0000313" key="2">
    <source>
        <dbReference type="EMBL" id="TMJ06823.1"/>
    </source>
</evidence>
<dbReference type="EMBL" id="VBAI01000311">
    <property type="protein sequence ID" value="TMJ06823.1"/>
    <property type="molecule type" value="Genomic_DNA"/>
</dbReference>
<organism evidence="2 3">
    <name type="scientific">Candidatus Segetimicrobium genomatis</name>
    <dbReference type="NCBI Taxonomy" id="2569760"/>
    <lineage>
        <taxon>Bacteria</taxon>
        <taxon>Bacillati</taxon>
        <taxon>Candidatus Sysuimicrobiota</taxon>
        <taxon>Candidatus Sysuimicrobiia</taxon>
        <taxon>Candidatus Sysuimicrobiales</taxon>
        <taxon>Candidatus Segetimicrobiaceae</taxon>
        <taxon>Candidatus Segetimicrobium</taxon>
    </lineage>
</organism>
<feature type="domain" description="HD-GYP" evidence="1">
    <location>
        <begin position="1"/>
        <end position="92"/>
    </location>
</feature>
<dbReference type="InterPro" id="IPR037522">
    <property type="entry name" value="HD_GYP_dom"/>
</dbReference>
<dbReference type="AlphaFoldDB" id="A0A537LFM7"/>
<sequence>EIMKPAELLTDPAEIVRHHHEHYDGSGYPDGLVGEAIPIGSRIVLVADAFNAITTDRPYRKARSKNEALRILKEQASKQFDPKVVAALESIV</sequence>
<dbReference type="Gene3D" id="1.10.3210.10">
    <property type="entry name" value="Hypothetical protein af1432"/>
    <property type="match status" value="1"/>
</dbReference>
<proteinExistence type="predicted"/>
<dbReference type="PANTHER" id="PTHR45228">
    <property type="entry name" value="CYCLIC DI-GMP PHOSPHODIESTERASE TM_0186-RELATED"/>
    <property type="match status" value="1"/>
</dbReference>
<dbReference type="InterPro" id="IPR052020">
    <property type="entry name" value="Cyclic_di-GMP/3'3'-cGAMP_PDE"/>
</dbReference>
<dbReference type="InterPro" id="IPR003607">
    <property type="entry name" value="HD/PDEase_dom"/>
</dbReference>
<evidence type="ECO:0000313" key="3">
    <source>
        <dbReference type="Proteomes" id="UP000315217"/>
    </source>
</evidence>
<reference evidence="2 3" key="1">
    <citation type="journal article" date="2019" name="Nat. Microbiol.">
        <title>Mediterranean grassland soil C-N compound turnover is dependent on rainfall and depth, and is mediated by genomically divergent microorganisms.</title>
        <authorList>
            <person name="Diamond S."/>
            <person name="Andeer P.F."/>
            <person name="Li Z."/>
            <person name="Crits-Christoph A."/>
            <person name="Burstein D."/>
            <person name="Anantharaman K."/>
            <person name="Lane K.R."/>
            <person name="Thomas B.C."/>
            <person name="Pan C."/>
            <person name="Northen T.R."/>
            <person name="Banfield J.F."/>
        </authorList>
    </citation>
    <scope>NUCLEOTIDE SEQUENCE [LARGE SCALE GENOMIC DNA]</scope>
    <source>
        <strain evidence="2">NP_1</strain>
    </source>
</reference>
<evidence type="ECO:0000259" key="1">
    <source>
        <dbReference type="PROSITE" id="PS51832"/>
    </source>
</evidence>
<dbReference type="SUPFAM" id="SSF109604">
    <property type="entry name" value="HD-domain/PDEase-like"/>
    <property type="match status" value="1"/>
</dbReference>
<gene>
    <name evidence="2" type="ORF">E6G98_14205</name>
</gene>
<dbReference type="PANTHER" id="PTHR45228:SF4">
    <property type="entry name" value="LIPOPROTEIN"/>
    <property type="match status" value="1"/>
</dbReference>
<comment type="caution">
    <text evidence="2">The sequence shown here is derived from an EMBL/GenBank/DDBJ whole genome shotgun (WGS) entry which is preliminary data.</text>
</comment>
<dbReference type="PROSITE" id="PS51832">
    <property type="entry name" value="HD_GYP"/>
    <property type="match status" value="1"/>
</dbReference>
<protein>
    <submittedName>
        <fullName evidence="2">HD domain-containing protein</fullName>
    </submittedName>
</protein>
<dbReference type="Pfam" id="PF13487">
    <property type="entry name" value="HD_5"/>
    <property type="match status" value="1"/>
</dbReference>
<dbReference type="CDD" id="cd00077">
    <property type="entry name" value="HDc"/>
    <property type="match status" value="1"/>
</dbReference>
<feature type="non-terminal residue" evidence="2">
    <location>
        <position position="92"/>
    </location>
</feature>